<evidence type="ECO:0000313" key="12">
    <source>
        <dbReference type="Proteomes" id="UP001560267"/>
    </source>
</evidence>
<dbReference type="InterPro" id="IPR001173">
    <property type="entry name" value="Glyco_trans_2-like"/>
</dbReference>
<keyword evidence="4 11" id="KW-0808">Transferase</keyword>
<comment type="pathway">
    <text evidence="7">Carotenoid biosynthesis; staphyloxanthin biosynthesis; staphyloxanthin from farnesyl diphosphate: step 4/5.</text>
</comment>
<accession>A0ABV3Y3L4</accession>
<name>A0ABV3Y3L4_9ACTN</name>
<evidence type="ECO:0000256" key="8">
    <source>
        <dbReference type="ARBA" id="ARBA00038120"/>
    </source>
</evidence>
<sequence>MPTYNSEGVLGRCLESIGRQEDPPSQVIVSDGGSTDRTVEIARGFGAVVIEMQANRSAQRNAGARHASGEYLLFIDSDMCLTRKVITECLYGFGEAEAALVIPEVFVGTGFWGRVRGFERRFYEGVWYIEAARWYRRDQFLELGGFDTRLVGPEDWDLDQRIRQFGSVGRINAVIEHNEGHVRFGSVLDKKGHYAASFPLFMELHPERAALCFSARRRIGLFLNRPKEMVRHPALLLGVGVLGAAEIVVSQRWCSNWLGPSRRPERRAV</sequence>
<reference evidence="11 12" key="1">
    <citation type="submission" date="2024-07" db="EMBL/GenBank/DDBJ databases">
        <title>Draft Genome Sequence of Ferrimicrobium acidiphilum Strain YE2023, Isolated from a Pulp of Bioleach Reactor.</title>
        <authorList>
            <person name="Elkina Y.A."/>
            <person name="Bulaeva A.G."/>
            <person name="Beletsky A.V."/>
            <person name="Mardanov A.V."/>
        </authorList>
    </citation>
    <scope>NUCLEOTIDE SEQUENCE [LARGE SCALE GENOMIC DNA]</scope>
    <source>
        <strain evidence="11 12">YE2023</strain>
    </source>
</reference>
<evidence type="ECO:0000256" key="1">
    <source>
        <dbReference type="ARBA" id="ARBA00004236"/>
    </source>
</evidence>
<evidence type="ECO:0000259" key="10">
    <source>
        <dbReference type="Pfam" id="PF00535"/>
    </source>
</evidence>
<comment type="caution">
    <text evidence="11">The sequence shown here is derived from an EMBL/GenBank/DDBJ whole genome shotgun (WGS) entry which is preliminary data.</text>
</comment>
<dbReference type="Gene3D" id="3.90.550.10">
    <property type="entry name" value="Spore Coat Polysaccharide Biosynthesis Protein SpsA, Chain A"/>
    <property type="match status" value="1"/>
</dbReference>
<evidence type="ECO:0000256" key="9">
    <source>
        <dbReference type="ARBA" id="ARBA00040345"/>
    </source>
</evidence>
<dbReference type="Proteomes" id="UP001560267">
    <property type="component" value="Unassembled WGS sequence"/>
</dbReference>
<keyword evidence="2" id="KW-1003">Cell membrane</keyword>
<dbReference type="Pfam" id="PF00535">
    <property type="entry name" value="Glycos_transf_2"/>
    <property type="match status" value="1"/>
</dbReference>
<evidence type="ECO:0000256" key="4">
    <source>
        <dbReference type="ARBA" id="ARBA00022679"/>
    </source>
</evidence>
<evidence type="ECO:0000313" key="11">
    <source>
        <dbReference type="EMBL" id="MEX6430141.1"/>
    </source>
</evidence>
<evidence type="ECO:0000256" key="7">
    <source>
        <dbReference type="ARBA" id="ARBA00037904"/>
    </source>
</evidence>
<feature type="domain" description="Glycosyltransferase 2-like" evidence="10">
    <location>
        <begin position="1"/>
        <end position="129"/>
    </location>
</feature>
<dbReference type="PANTHER" id="PTHR43646:SF2">
    <property type="entry name" value="GLYCOSYLTRANSFERASE 2-LIKE DOMAIN-CONTAINING PROTEIN"/>
    <property type="match status" value="1"/>
</dbReference>
<organism evidence="11 12">
    <name type="scientific">Ferrimicrobium acidiphilum</name>
    <dbReference type="NCBI Taxonomy" id="121039"/>
    <lineage>
        <taxon>Bacteria</taxon>
        <taxon>Bacillati</taxon>
        <taxon>Actinomycetota</taxon>
        <taxon>Acidimicrobiia</taxon>
        <taxon>Acidimicrobiales</taxon>
        <taxon>Acidimicrobiaceae</taxon>
        <taxon>Ferrimicrobium</taxon>
    </lineage>
</organism>
<keyword evidence="3 11" id="KW-0328">Glycosyltransferase</keyword>
<keyword evidence="5" id="KW-0472">Membrane</keyword>
<protein>
    <recommendedName>
        <fullName evidence="9">4,4'-diaponeurosporenoate glycosyltransferase</fullName>
    </recommendedName>
</protein>
<comment type="function">
    <text evidence="6">Catalyzes the glycosylation of 4,4'-diaponeurosporenoate, i.e. the esterification of glucose at the C1'' position with the carboxyl group of 4,4'-diaponeurosporenic acid, to form glycosyl-4,4'-diaponeurosporenoate. This is a step in the biosynthesis of staphyloxanthin, an orange pigment present in most staphylococci strains.</text>
</comment>
<comment type="similarity">
    <text evidence="8">Belongs to the glycosyltransferase 2 family. CrtQ subfamily.</text>
</comment>
<comment type="subcellular location">
    <subcellularLocation>
        <location evidence="1">Cell membrane</location>
    </subcellularLocation>
</comment>
<dbReference type="PANTHER" id="PTHR43646">
    <property type="entry name" value="GLYCOSYLTRANSFERASE"/>
    <property type="match status" value="1"/>
</dbReference>
<dbReference type="EMBL" id="JBFSHR010000037">
    <property type="protein sequence ID" value="MEX6430141.1"/>
    <property type="molecule type" value="Genomic_DNA"/>
</dbReference>
<proteinExistence type="inferred from homology"/>
<gene>
    <name evidence="11" type="ORF">AB6A68_09880</name>
</gene>
<evidence type="ECO:0000256" key="3">
    <source>
        <dbReference type="ARBA" id="ARBA00022676"/>
    </source>
</evidence>
<evidence type="ECO:0000256" key="5">
    <source>
        <dbReference type="ARBA" id="ARBA00023136"/>
    </source>
</evidence>
<evidence type="ECO:0000256" key="6">
    <source>
        <dbReference type="ARBA" id="ARBA00037281"/>
    </source>
</evidence>
<dbReference type="GO" id="GO:0016757">
    <property type="term" value="F:glycosyltransferase activity"/>
    <property type="evidence" value="ECO:0007669"/>
    <property type="project" value="UniProtKB-KW"/>
</dbReference>
<dbReference type="SUPFAM" id="SSF53448">
    <property type="entry name" value="Nucleotide-diphospho-sugar transferases"/>
    <property type="match status" value="1"/>
</dbReference>
<dbReference type="InterPro" id="IPR029044">
    <property type="entry name" value="Nucleotide-diphossugar_trans"/>
</dbReference>
<evidence type="ECO:0000256" key="2">
    <source>
        <dbReference type="ARBA" id="ARBA00022475"/>
    </source>
</evidence>
<dbReference type="RefSeq" id="WP_369084667.1">
    <property type="nucleotide sequence ID" value="NZ_JBFSHR010000037.1"/>
</dbReference>
<keyword evidence="12" id="KW-1185">Reference proteome</keyword>